<dbReference type="OrthoDB" id="3705032at2759"/>
<keyword evidence="4" id="KW-1185">Reference proteome</keyword>
<feature type="domain" description="WD-like" evidence="2">
    <location>
        <begin position="73"/>
        <end position="180"/>
    </location>
</feature>
<accession>A0A2B7Y7E9</accession>
<proteinExistence type="predicted"/>
<dbReference type="EMBL" id="PDNB01000014">
    <property type="protein sequence ID" value="PGH16848.1"/>
    <property type="molecule type" value="Genomic_DNA"/>
</dbReference>
<dbReference type="Proteomes" id="UP000223968">
    <property type="component" value="Unassembled WGS sequence"/>
</dbReference>
<evidence type="ECO:0000313" key="3">
    <source>
        <dbReference type="EMBL" id="PGH16848.1"/>
    </source>
</evidence>
<gene>
    <name evidence="3" type="ORF">AJ79_01492</name>
</gene>
<evidence type="ECO:0000259" key="2">
    <source>
        <dbReference type="Pfam" id="PF20493"/>
    </source>
</evidence>
<sequence length="180" mass="19520">MQFKSITLVLACVLATGLMASPLQARNEFAELYRVNDKDGGSLIYYGFFEDNDTETPTSDTSRLQERASCPTMKEPKCDGANAARNPICDKLVTDLEGNSDVNVPGSPRQICYQGSTEKNAFCCVSWHNKVPNLNKGELAPFAHKILRTCTANGISGKIYGVRVGGTCTDACLSNRGTHC</sequence>
<feature type="signal peptide" evidence="1">
    <location>
        <begin position="1"/>
        <end position="25"/>
    </location>
</feature>
<feature type="chain" id="PRO_5013310299" description="WD-like domain-containing protein" evidence="1">
    <location>
        <begin position="26"/>
        <end position="180"/>
    </location>
</feature>
<reference evidence="3 4" key="1">
    <citation type="submission" date="2017-10" db="EMBL/GenBank/DDBJ databases">
        <title>Comparative genomics in systemic dimorphic fungi from Ajellomycetaceae.</title>
        <authorList>
            <person name="Munoz J.F."/>
            <person name="Mcewen J.G."/>
            <person name="Clay O.K."/>
            <person name="Cuomo C.A."/>
        </authorList>
    </citation>
    <scope>NUCLEOTIDE SEQUENCE [LARGE SCALE GENOMIC DNA]</scope>
    <source>
        <strain evidence="3 4">UAMH5409</strain>
    </source>
</reference>
<evidence type="ECO:0000313" key="4">
    <source>
        <dbReference type="Proteomes" id="UP000223968"/>
    </source>
</evidence>
<name>A0A2B7Y7E9_9EURO</name>
<dbReference type="AlphaFoldDB" id="A0A2B7Y7E9"/>
<dbReference type="Pfam" id="PF20493">
    <property type="entry name" value="WD-like_fungi"/>
    <property type="match status" value="1"/>
</dbReference>
<dbReference type="InterPro" id="IPR046925">
    <property type="entry name" value="WD-like_fungi"/>
</dbReference>
<evidence type="ECO:0000256" key="1">
    <source>
        <dbReference type="SAM" id="SignalP"/>
    </source>
</evidence>
<protein>
    <recommendedName>
        <fullName evidence="2">WD-like domain-containing protein</fullName>
    </recommendedName>
</protein>
<keyword evidence="1" id="KW-0732">Signal</keyword>
<organism evidence="3 4">
    <name type="scientific">Helicocarpus griseus UAMH5409</name>
    <dbReference type="NCBI Taxonomy" id="1447875"/>
    <lineage>
        <taxon>Eukaryota</taxon>
        <taxon>Fungi</taxon>
        <taxon>Dikarya</taxon>
        <taxon>Ascomycota</taxon>
        <taxon>Pezizomycotina</taxon>
        <taxon>Eurotiomycetes</taxon>
        <taxon>Eurotiomycetidae</taxon>
        <taxon>Onygenales</taxon>
        <taxon>Ajellomycetaceae</taxon>
        <taxon>Helicocarpus</taxon>
    </lineage>
</organism>
<comment type="caution">
    <text evidence="3">The sequence shown here is derived from an EMBL/GenBank/DDBJ whole genome shotgun (WGS) entry which is preliminary data.</text>
</comment>